<reference evidence="1" key="1">
    <citation type="submission" date="2022-08" db="EMBL/GenBank/DDBJ databases">
        <authorList>
            <person name="Kallberg Y."/>
            <person name="Tangrot J."/>
            <person name="Rosling A."/>
        </authorList>
    </citation>
    <scope>NUCLEOTIDE SEQUENCE</scope>
    <source>
        <strain evidence="1">Wild A</strain>
    </source>
</reference>
<accession>A0A9W4WW31</accession>
<dbReference type="AlphaFoldDB" id="A0A9W4WW31"/>
<name>A0A9W4WW31_9GLOM</name>
<dbReference type="Proteomes" id="UP001153678">
    <property type="component" value="Unassembled WGS sequence"/>
</dbReference>
<evidence type="ECO:0000313" key="2">
    <source>
        <dbReference type="Proteomes" id="UP001153678"/>
    </source>
</evidence>
<proteinExistence type="predicted"/>
<organism evidence="1 2">
    <name type="scientific">Funneliformis geosporum</name>
    <dbReference type="NCBI Taxonomy" id="1117311"/>
    <lineage>
        <taxon>Eukaryota</taxon>
        <taxon>Fungi</taxon>
        <taxon>Fungi incertae sedis</taxon>
        <taxon>Mucoromycota</taxon>
        <taxon>Glomeromycotina</taxon>
        <taxon>Glomeromycetes</taxon>
        <taxon>Glomerales</taxon>
        <taxon>Glomeraceae</taxon>
        <taxon>Funneliformis</taxon>
    </lineage>
</organism>
<dbReference type="EMBL" id="CAMKVN010000435">
    <property type="protein sequence ID" value="CAI2167919.1"/>
    <property type="molecule type" value="Genomic_DNA"/>
</dbReference>
<comment type="caution">
    <text evidence="1">The sequence shown here is derived from an EMBL/GenBank/DDBJ whole genome shotgun (WGS) entry which is preliminary data.</text>
</comment>
<sequence>MAIRIIITFYSESSPSISLARFKAEDIGKYLYKIRDNSIRPRHFLSIDNADEIEAILSDCEGYSLHEFIDRDELLWPIIDFDLSQERYLS</sequence>
<keyword evidence="2" id="KW-1185">Reference proteome</keyword>
<evidence type="ECO:0000313" key="1">
    <source>
        <dbReference type="EMBL" id="CAI2167919.1"/>
    </source>
</evidence>
<gene>
    <name evidence="1" type="ORF">FWILDA_LOCUS3322</name>
</gene>
<dbReference type="OrthoDB" id="2399448at2759"/>
<protein>
    <submittedName>
        <fullName evidence="1">13016_t:CDS:1</fullName>
    </submittedName>
</protein>